<dbReference type="PIRSF" id="PIRSF037511">
    <property type="entry name" value="Transl_init_SUI1_pro"/>
    <property type="match status" value="1"/>
</dbReference>
<dbReference type="STRING" id="1921010.MMIC_P1169"/>
<gene>
    <name evidence="6" type="ORF">MMIC_P1169</name>
</gene>
<dbReference type="GO" id="GO:0003743">
    <property type="term" value="F:translation initiation factor activity"/>
    <property type="evidence" value="ECO:0007669"/>
    <property type="project" value="UniProtKB-KW"/>
</dbReference>
<dbReference type="CDD" id="cd11567">
    <property type="entry name" value="YciH_like"/>
    <property type="match status" value="1"/>
</dbReference>
<dbReference type="GO" id="GO:0001731">
    <property type="term" value="P:formation of translation preinitiation complex"/>
    <property type="evidence" value="ECO:0007669"/>
    <property type="project" value="TreeGrafter"/>
</dbReference>
<dbReference type="PROSITE" id="PS50296">
    <property type="entry name" value="SUI1"/>
    <property type="match status" value="1"/>
</dbReference>
<dbReference type="InterPro" id="IPR036877">
    <property type="entry name" value="SUI1_dom_sf"/>
</dbReference>
<keyword evidence="6" id="KW-0396">Initiation factor</keyword>
<accession>A0A1L8CMS0</accession>
<comment type="similarity">
    <text evidence="1">Belongs to the SUI1 family.</text>
</comment>
<dbReference type="EMBL" id="BDFD01000008">
    <property type="protein sequence ID" value="GAV20205.1"/>
    <property type="molecule type" value="Genomic_DNA"/>
</dbReference>
<comment type="caution">
    <text evidence="6">The sequence shown here is derived from an EMBL/GenBank/DDBJ whole genome shotgun (WGS) entry which is preliminary data.</text>
</comment>
<evidence type="ECO:0000256" key="3">
    <source>
        <dbReference type="ARBA" id="ARBA00022917"/>
    </source>
</evidence>
<keyword evidence="7" id="KW-1185">Reference proteome</keyword>
<dbReference type="InterPro" id="IPR005872">
    <property type="entry name" value="SUI1_arc_bac"/>
</dbReference>
<protein>
    <submittedName>
        <fullName evidence="6">Translation initiation factor 1</fullName>
    </submittedName>
</protein>
<dbReference type="PANTHER" id="PTHR12789">
    <property type="entry name" value="DENSITY-REGULATED PROTEIN HOMOLOG"/>
    <property type="match status" value="1"/>
</dbReference>
<dbReference type="OrthoDB" id="5298733at2"/>
<organism evidence="6 7">
    <name type="scientific">Mariprofundus micogutta</name>
    <dbReference type="NCBI Taxonomy" id="1921010"/>
    <lineage>
        <taxon>Bacteria</taxon>
        <taxon>Pseudomonadati</taxon>
        <taxon>Pseudomonadota</taxon>
        <taxon>Candidatius Mariprofundia</taxon>
        <taxon>Mariprofundales</taxon>
        <taxon>Mariprofundaceae</taxon>
        <taxon>Mariprofundus</taxon>
    </lineage>
</organism>
<feature type="region of interest" description="Disordered" evidence="4">
    <location>
        <begin position="1"/>
        <end position="57"/>
    </location>
</feature>
<sequence>MSENRRLVYSTEQGSLDKPMQKNRSASKKRRKNASASPAIKNPNKQGVRIRRESKGRGGKTVCIVDGLALNDECLKKLLKTLKAQLGTGGAIKGELLEIQGDHRDKLLLLLEKQGIQAKLAGG</sequence>
<dbReference type="Pfam" id="PF01253">
    <property type="entry name" value="SUI1"/>
    <property type="match status" value="1"/>
</dbReference>
<dbReference type="PANTHER" id="PTHR12789:SF0">
    <property type="entry name" value="DENSITY-REGULATED PROTEIN"/>
    <property type="match status" value="1"/>
</dbReference>
<name>A0A1L8CMS0_9PROT</name>
<keyword evidence="2" id="KW-0810">Translation regulation</keyword>
<dbReference type="AlphaFoldDB" id="A0A1L8CMS0"/>
<proteinExistence type="inferred from homology"/>
<evidence type="ECO:0000256" key="1">
    <source>
        <dbReference type="ARBA" id="ARBA00005422"/>
    </source>
</evidence>
<evidence type="ECO:0000313" key="7">
    <source>
        <dbReference type="Proteomes" id="UP000231632"/>
    </source>
</evidence>
<dbReference type="Proteomes" id="UP000231632">
    <property type="component" value="Unassembled WGS sequence"/>
</dbReference>
<reference evidence="6 7" key="1">
    <citation type="journal article" date="2017" name="Arch. Microbiol.">
        <title>Mariprofundus micogutta sp. nov., a novel iron-oxidizing zetaproteobacterium isolated from a deep-sea hydrothermal field at the Bayonnaise knoll of the Izu-Ogasawara arc, and a description of Mariprofundales ord. nov. and Zetaproteobacteria classis nov.</title>
        <authorList>
            <person name="Makita H."/>
            <person name="Tanaka E."/>
            <person name="Mitsunobu S."/>
            <person name="Miyazaki M."/>
            <person name="Nunoura T."/>
            <person name="Uematsu K."/>
            <person name="Takaki Y."/>
            <person name="Nishi S."/>
            <person name="Shimamura S."/>
            <person name="Takai K."/>
        </authorList>
    </citation>
    <scope>NUCLEOTIDE SEQUENCE [LARGE SCALE GENOMIC DNA]</scope>
    <source>
        <strain evidence="6 7">ET2</strain>
    </source>
</reference>
<evidence type="ECO:0000256" key="4">
    <source>
        <dbReference type="SAM" id="MobiDB-lite"/>
    </source>
</evidence>
<evidence type="ECO:0000313" key="6">
    <source>
        <dbReference type="EMBL" id="GAV20205.1"/>
    </source>
</evidence>
<dbReference type="SUPFAM" id="SSF55159">
    <property type="entry name" value="eIF1-like"/>
    <property type="match status" value="1"/>
</dbReference>
<dbReference type="RefSeq" id="WP_072659529.1">
    <property type="nucleotide sequence ID" value="NZ_BDFD01000008.1"/>
</dbReference>
<dbReference type="GO" id="GO:0006417">
    <property type="term" value="P:regulation of translation"/>
    <property type="evidence" value="ECO:0007669"/>
    <property type="project" value="UniProtKB-KW"/>
</dbReference>
<dbReference type="Gene3D" id="3.30.780.10">
    <property type="entry name" value="SUI1-like domain"/>
    <property type="match status" value="1"/>
</dbReference>
<evidence type="ECO:0000259" key="5">
    <source>
        <dbReference type="PROSITE" id="PS50296"/>
    </source>
</evidence>
<dbReference type="InterPro" id="IPR050318">
    <property type="entry name" value="DENR/SUI1_TIF"/>
</dbReference>
<dbReference type="InterPro" id="IPR001950">
    <property type="entry name" value="SUI1"/>
</dbReference>
<dbReference type="GO" id="GO:0003729">
    <property type="term" value="F:mRNA binding"/>
    <property type="evidence" value="ECO:0007669"/>
    <property type="project" value="TreeGrafter"/>
</dbReference>
<evidence type="ECO:0000256" key="2">
    <source>
        <dbReference type="ARBA" id="ARBA00022845"/>
    </source>
</evidence>
<feature type="domain" description="SUI1" evidence="5">
    <location>
        <begin position="52"/>
        <end position="115"/>
    </location>
</feature>
<dbReference type="GO" id="GO:0002188">
    <property type="term" value="P:translation reinitiation"/>
    <property type="evidence" value="ECO:0007669"/>
    <property type="project" value="TreeGrafter"/>
</dbReference>
<keyword evidence="3" id="KW-0648">Protein biosynthesis</keyword>